<sequence>MEFEQLVGDAVKCREHVTVSPALNNMAVLMSRGGGGGGGGGAIARDSLIYIAICGIVSPLVIDIFLYLSTRTSDKSSEIRRIGDSDETGAAGEDTLNSSNVFSKTPECYYIHYIIKKI</sequence>
<protein>
    <submittedName>
        <fullName evidence="3">Uncharacterized protein</fullName>
    </submittedName>
</protein>
<keyword evidence="2" id="KW-0812">Transmembrane</keyword>
<reference evidence="3 4" key="1">
    <citation type="submission" date="2017-07" db="EMBL/GenBank/DDBJ databases">
        <authorList>
            <person name="Talla V."/>
            <person name="Backstrom N."/>
        </authorList>
    </citation>
    <scope>NUCLEOTIDE SEQUENCE [LARGE SCALE GENOMIC DNA]</scope>
</reference>
<keyword evidence="4" id="KW-1185">Reference proteome</keyword>
<gene>
    <name evidence="3" type="ORF">LSINAPIS_LOCUS11587</name>
</gene>
<keyword evidence="2" id="KW-1133">Transmembrane helix</keyword>
<dbReference type="Proteomes" id="UP000324832">
    <property type="component" value="Unassembled WGS sequence"/>
</dbReference>
<evidence type="ECO:0000256" key="1">
    <source>
        <dbReference type="SAM" id="MobiDB-lite"/>
    </source>
</evidence>
<evidence type="ECO:0000313" key="4">
    <source>
        <dbReference type="Proteomes" id="UP000324832"/>
    </source>
</evidence>
<dbReference type="EMBL" id="FZQP02005166">
    <property type="protein sequence ID" value="VVD01083.1"/>
    <property type="molecule type" value="Genomic_DNA"/>
</dbReference>
<feature type="transmembrane region" description="Helical" evidence="2">
    <location>
        <begin position="48"/>
        <end position="68"/>
    </location>
</feature>
<evidence type="ECO:0000313" key="3">
    <source>
        <dbReference type="EMBL" id="VVD01083.1"/>
    </source>
</evidence>
<dbReference type="AlphaFoldDB" id="A0A5E4QSV7"/>
<evidence type="ECO:0000256" key="2">
    <source>
        <dbReference type="SAM" id="Phobius"/>
    </source>
</evidence>
<organism evidence="3 4">
    <name type="scientific">Leptidea sinapis</name>
    <dbReference type="NCBI Taxonomy" id="189913"/>
    <lineage>
        <taxon>Eukaryota</taxon>
        <taxon>Metazoa</taxon>
        <taxon>Ecdysozoa</taxon>
        <taxon>Arthropoda</taxon>
        <taxon>Hexapoda</taxon>
        <taxon>Insecta</taxon>
        <taxon>Pterygota</taxon>
        <taxon>Neoptera</taxon>
        <taxon>Endopterygota</taxon>
        <taxon>Lepidoptera</taxon>
        <taxon>Glossata</taxon>
        <taxon>Ditrysia</taxon>
        <taxon>Papilionoidea</taxon>
        <taxon>Pieridae</taxon>
        <taxon>Dismorphiinae</taxon>
        <taxon>Leptidea</taxon>
    </lineage>
</organism>
<feature type="compositionally biased region" description="Basic and acidic residues" evidence="1">
    <location>
        <begin position="73"/>
        <end position="84"/>
    </location>
</feature>
<proteinExistence type="predicted"/>
<feature type="region of interest" description="Disordered" evidence="1">
    <location>
        <begin position="73"/>
        <end position="96"/>
    </location>
</feature>
<keyword evidence="2" id="KW-0472">Membrane</keyword>
<accession>A0A5E4QSV7</accession>
<name>A0A5E4QSV7_9NEOP</name>